<keyword evidence="4" id="KW-0547">Nucleotide-binding</keyword>
<name>A0A2T1C5I2_9CYAN</name>
<reference evidence="12 13" key="1">
    <citation type="submission" date="2018-02" db="EMBL/GenBank/DDBJ databases">
        <authorList>
            <person name="Cohen D.B."/>
            <person name="Kent A.D."/>
        </authorList>
    </citation>
    <scope>NUCLEOTIDE SEQUENCE [LARGE SCALE GENOMIC DNA]</scope>
    <source>
        <strain evidence="12 13">CCAP 1448/3</strain>
    </source>
</reference>
<keyword evidence="10" id="KW-0175">Coiled coil</keyword>
<dbReference type="GO" id="GO:0009432">
    <property type="term" value="P:SOS response"/>
    <property type="evidence" value="ECO:0007669"/>
    <property type="project" value="TreeGrafter"/>
</dbReference>
<keyword evidence="13" id="KW-1185">Reference proteome</keyword>
<keyword evidence="5 9" id="KW-0227">DNA damage</keyword>
<dbReference type="FunFam" id="3.40.50.300:FF:000356">
    <property type="entry name" value="DNA repair protein RecN"/>
    <property type="match status" value="1"/>
</dbReference>
<dbReference type="AlphaFoldDB" id="A0A2T1C5I2"/>
<evidence type="ECO:0000256" key="7">
    <source>
        <dbReference type="ARBA" id="ARBA00023204"/>
    </source>
</evidence>
<reference evidence="12 13" key="2">
    <citation type="submission" date="2018-03" db="EMBL/GenBank/DDBJ databases">
        <title>The ancient ancestry and fast evolution of plastids.</title>
        <authorList>
            <person name="Moore K.R."/>
            <person name="Magnabosco C."/>
            <person name="Momper L."/>
            <person name="Gold D.A."/>
            <person name="Bosak T."/>
            <person name="Fournier G.P."/>
        </authorList>
    </citation>
    <scope>NUCLEOTIDE SEQUENCE [LARGE SCALE GENOMIC DNA]</scope>
    <source>
        <strain evidence="12 13">CCAP 1448/3</strain>
    </source>
</reference>
<feature type="domain" description="RecF/RecN/SMC N-terminal" evidence="11">
    <location>
        <begin position="2"/>
        <end position="513"/>
    </location>
</feature>
<dbReference type="GO" id="GO:0006310">
    <property type="term" value="P:DNA recombination"/>
    <property type="evidence" value="ECO:0007669"/>
    <property type="project" value="InterPro"/>
</dbReference>
<evidence type="ECO:0000256" key="10">
    <source>
        <dbReference type="SAM" id="Coils"/>
    </source>
</evidence>
<dbReference type="Gene3D" id="3.40.50.300">
    <property type="entry name" value="P-loop containing nucleotide triphosphate hydrolases"/>
    <property type="match status" value="2"/>
</dbReference>
<evidence type="ECO:0000256" key="2">
    <source>
        <dbReference type="ARBA" id="ARBA00009441"/>
    </source>
</evidence>
<evidence type="ECO:0000256" key="8">
    <source>
        <dbReference type="ARBA" id="ARBA00033408"/>
    </source>
</evidence>
<evidence type="ECO:0000256" key="3">
    <source>
        <dbReference type="ARBA" id="ARBA00021315"/>
    </source>
</evidence>
<comment type="caution">
    <text evidence="12">The sequence shown here is derived from an EMBL/GenBank/DDBJ whole genome shotgun (WGS) entry which is preliminary data.</text>
</comment>
<dbReference type="InterPro" id="IPR004604">
    <property type="entry name" value="DNA_recomb/repair_RecN"/>
</dbReference>
<accession>A0A2T1C5I2</accession>
<dbReference type="SUPFAM" id="SSF52540">
    <property type="entry name" value="P-loop containing nucleoside triphosphate hydrolases"/>
    <property type="match status" value="1"/>
</dbReference>
<keyword evidence="6" id="KW-0067">ATP-binding</keyword>
<sequence length="579" mass="64418">MLTCLRIENFALIDSLEIELGAGLNVLTGETGAGKSIILDAIDTALGGKVAHRLIRSGASRAMVEATFRVNPQVLAWLNEREIDLLEEQSVVCAREIAVIAGSLRTRTRVNGVLINRPTMEGLRDRLVEITAQGQTLQLTTPAWQRQLLDTYGGDRVIELRSKVSEIYAGVQEIANTLENRRQSEQQRLQRLDFIKYQTQELSAAQLEDPDELENLESERQRLTHVVDLQQLSYQVYQGLYQSDSGEPAAADLLGKAETTLTDMVDYDPQLQPLLEIVNSALSQIVEAARQVNTYGDGLEADPERLLEVEDRIRLLKQLCRKYGATLAEAIAHYQNLQAELTGLENEGESIEDLESRYRVLEEKLTQVCTELTQKRFIAAQDLEAKLIAQLKPLAMEKVQFKVGIYPIPPSAMGADRVIFNFSPNPGEPLQPLSTTASGGEMSRFLLALKACFSEVDETQTLIFDEIDAGVSGRVAQAIAEKLQQLSQDRQILCVTHQPLIAAMADRHFRIDKQVIPAQNSHEAERTVVRVSMLCEQSDRRQELAQLAGGKSAVDAMAFAESLLVQANSQRKIQQSEKN</sequence>
<organism evidence="12 13">
    <name type="scientific">Merismopedia glauca CCAP 1448/3</name>
    <dbReference type="NCBI Taxonomy" id="1296344"/>
    <lineage>
        <taxon>Bacteria</taxon>
        <taxon>Bacillati</taxon>
        <taxon>Cyanobacteriota</taxon>
        <taxon>Cyanophyceae</taxon>
        <taxon>Synechococcales</taxon>
        <taxon>Merismopediaceae</taxon>
        <taxon>Merismopedia</taxon>
    </lineage>
</organism>
<dbReference type="NCBIfam" id="TIGR00634">
    <property type="entry name" value="recN"/>
    <property type="match status" value="1"/>
</dbReference>
<comment type="similarity">
    <text evidence="2 9">Belongs to the RecN family.</text>
</comment>
<evidence type="ECO:0000259" key="11">
    <source>
        <dbReference type="Pfam" id="PF02463"/>
    </source>
</evidence>
<dbReference type="GO" id="GO:0043590">
    <property type="term" value="C:bacterial nucleoid"/>
    <property type="evidence" value="ECO:0007669"/>
    <property type="project" value="TreeGrafter"/>
</dbReference>
<evidence type="ECO:0000313" key="13">
    <source>
        <dbReference type="Proteomes" id="UP000238762"/>
    </source>
</evidence>
<proteinExistence type="inferred from homology"/>
<dbReference type="GO" id="GO:0006281">
    <property type="term" value="P:DNA repair"/>
    <property type="evidence" value="ECO:0007669"/>
    <property type="project" value="UniProtKB-KW"/>
</dbReference>
<gene>
    <name evidence="12" type="primary">recN</name>
    <name evidence="12" type="ORF">C7B64_08575</name>
</gene>
<dbReference type="Pfam" id="PF02463">
    <property type="entry name" value="SMC_N"/>
    <property type="match status" value="1"/>
</dbReference>
<evidence type="ECO:0000256" key="5">
    <source>
        <dbReference type="ARBA" id="ARBA00022763"/>
    </source>
</evidence>
<evidence type="ECO:0000256" key="4">
    <source>
        <dbReference type="ARBA" id="ARBA00022741"/>
    </source>
</evidence>
<evidence type="ECO:0000256" key="1">
    <source>
        <dbReference type="ARBA" id="ARBA00003618"/>
    </source>
</evidence>
<dbReference type="EMBL" id="PVWJ01000033">
    <property type="protein sequence ID" value="PSB03383.1"/>
    <property type="molecule type" value="Genomic_DNA"/>
</dbReference>
<dbReference type="CDD" id="cd03241">
    <property type="entry name" value="ABC_RecN"/>
    <property type="match status" value="2"/>
</dbReference>
<dbReference type="RefSeq" id="WP_106288231.1">
    <property type="nucleotide sequence ID" value="NZ_CAWNTC010000005.1"/>
</dbReference>
<dbReference type="InterPro" id="IPR003395">
    <property type="entry name" value="RecF/RecN/SMC_N"/>
</dbReference>
<dbReference type="GO" id="GO:0005524">
    <property type="term" value="F:ATP binding"/>
    <property type="evidence" value="ECO:0007669"/>
    <property type="project" value="UniProtKB-KW"/>
</dbReference>
<feature type="coiled-coil region" evidence="10">
    <location>
        <begin position="327"/>
        <end position="371"/>
    </location>
</feature>
<dbReference type="PIRSF" id="PIRSF003128">
    <property type="entry name" value="RecN"/>
    <property type="match status" value="1"/>
</dbReference>
<evidence type="ECO:0000256" key="6">
    <source>
        <dbReference type="ARBA" id="ARBA00022840"/>
    </source>
</evidence>
<dbReference type="PANTHER" id="PTHR11059:SF0">
    <property type="entry name" value="DNA REPAIR PROTEIN RECN"/>
    <property type="match status" value="1"/>
</dbReference>
<comment type="function">
    <text evidence="1 9">May be involved in recombinational repair of damaged DNA.</text>
</comment>
<dbReference type="Proteomes" id="UP000238762">
    <property type="component" value="Unassembled WGS sequence"/>
</dbReference>
<evidence type="ECO:0000313" key="12">
    <source>
        <dbReference type="EMBL" id="PSB03383.1"/>
    </source>
</evidence>
<evidence type="ECO:0000256" key="9">
    <source>
        <dbReference type="PIRNR" id="PIRNR003128"/>
    </source>
</evidence>
<protein>
    <recommendedName>
        <fullName evidence="3 9">DNA repair protein RecN</fullName>
    </recommendedName>
    <alternativeName>
        <fullName evidence="8 9">Recombination protein N</fullName>
    </alternativeName>
</protein>
<dbReference type="OrthoDB" id="9806954at2"/>
<dbReference type="PANTHER" id="PTHR11059">
    <property type="entry name" value="DNA REPAIR PROTEIN RECN"/>
    <property type="match status" value="1"/>
</dbReference>
<keyword evidence="7 9" id="KW-0234">DNA repair</keyword>
<dbReference type="InterPro" id="IPR027417">
    <property type="entry name" value="P-loop_NTPase"/>
</dbReference>